<organism evidence="3 4">
    <name type="scientific">Blastopirellula marina</name>
    <dbReference type="NCBI Taxonomy" id="124"/>
    <lineage>
        <taxon>Bacteria</taxon>
        <taxon>Pseudomonadati</taxon>
        <taxon>Planctomycetota</taxon>
        <taxon>Planctomycetia</taxon>
        <taxon>Pirellulales</taxon>
        <taxon>Pirellulaceae</taxon>
        <taxon>Blastopirellula</taxon>
    </lineage>
</organism>
<evidence type="ECO:0000256" key="1">
    <source>
        <dbReference type="SAM" id="MobiDB-lite"/>
    </source>
</evidence>
<feature type="transmembrane region" description="Helical" evidence="2">
    <location>
        <begin position="196"/>
        <end position="229"/>
    </location>
</feature>
<feature type="region of interest" description="Disordered" evidence="1">
    <location>
        <begin position="33"/>
        <end position="89"/>
    </location>
</feature>
<accession>A0A2S8F4R5</accession>
<keyword evidence="2" id="KW-0472">Membrane</keyword>
<reference evidence="3 4" key="1">
    <citation type="submission" date="2018-02" db="EMBL/GenBank/DDBJ databases">
        <title>Comparative genomes isolates from brazilian mangrove.</title>
        <authorList>
            <person name="Araujo J.E."/>
            <person name="Taketani R.G."/>
            <person name="Silva M.C.P."/>
            <person name="Loureco M.V."/>
            <person name="Andreote F.D."/>
        </authorList>
    </citation>
    <scope>NUCLEOTIDE SEQUENCE [LARGE SCALE GENOMIC DNA]</scope>
    <source>
        <strain evidence="3 4">NAP PRIS-MGV</strain>
    </source>
</reference>
<name>A0A2S8F4R5_9BACT</name>
<keyword evidence="2" id="KW-0812">Transmembrane</keyword>
<evidence type="ECO:0000313" key="3">
    <source>
        <dbReference type="EMBL" id="PQO27155.1"/>
    </source>
</evidence>
<feature type="compositionally biased region" description="Low complexity" evidence="1">
    <location>
        <begin position="48"/>
        <end position="64"/>
    </location>
</feature>
<feature type="transmembrane region" description="Helical" evidence="2">
    <location>
        <begin position="161"/>
        <end position="190"/>
    </location>
</feature>
<dbReference type="AlphaFoldDB" id="A0A2S8F4R5"/>
<feature type="transmembrane region" description="Helical" evidence="2">
    <location>
        <begin position="116"/>
        <end position="140"/>
    </location>
</feature>
<proteinExistence type="predicted"/>
<keyword evidence="2" id="KW-1133">Transmembrane helix</keyword>
<comment type="caution">
    <text evidence="3">The sequence shown here is derived from an EMBL/GenBank/DDBJ whole genome shotgun (WGS) entry which is preliminary data.</text>
</comment>
<evidence type="ECO:0000313" key="4">
    <source>
        <dbReference type="Proteomes" id="UP000239388"/>
    </source>
</evidence>
<sequence>MPISFLCSHCQSTIRVPDGSEGKKTRCPKCQEIQQIPDRSEAPPLPPNLGGSSSGSESDALWASLDSGTTSNQPGSRANPFGNGPDPYGAPANNPYASPAIYGAHHVSRESARNKLLGPVIGVLIMTFLGLGYLAITFIVQINEIDILMAQNQVNTPTQRAAFLFGFYGFYSVFLFFGLITIASMIRAFWVRSYGLVMTGFVLGMLPCSSFCFCIGGMPFAIWGIVMMLDESVKSAFRLP</sequence>
<gene>
    <name evidence="3" type="ORF">C5Y98_28325</name>
</gene>
<feature type="compositionally biased region" description="Polar residues" evidence="1">
    <location>
        <begin position="66"/>
        <end position="76"/>
    </location>
</feature>
<protein>
    <submittedName>
        <fullName evidence="3">Uncharacterized protein</fullName>
    </submittedName>
</protein>
<dbReference type="EMBL" id="PUIB01000028">
    <property type="protein sequence ID" value="PQO27155.1"/>
    <property type="molecule type" value="Genomic_DNA"/>
</dbReference>
<dbReference type="Proteomes" id="UP000239388">
    <property type="component" value="Unassembled WGS sequence"/>
</dbReference>
<evidence type="ECO:0000256" key="2">
    <source>
        <dbReference type="SAM" id="Phobius"/>
    </source>
</evidence>